<dbReference type="Proteomes" id="UP000290288">
    <property type="component" value="Unassembled WGS sequence"/>
</dbReference>
<comment type="caution">
    <text evidence="1">The sequence shown here is derived from an EMBL/GenBank/DDBJ whole genome shotgun (WGS) entry which is preliminary data.</text>
</comment>
<name>A0A4Q2D7J8_9AGAR</name>
<sequence length="236" mass="26958">MGVKSHQIFSSVYDVFEKNADVRSESKSESDAAQIGGPMAAMYLLGNPDHYTSHYFVPFYWKPYVTDVLQAWEVVMTQYKESYAETQQQLTIASSFDTSGCKDKDPGEQLALEEDSNDCEDKVVITRQEPRLQQIVMNMNIRYECYDARDDFHSQLKAQVAAQVSADNADMTGIDEENFVVADGVDTVDSFNDMVGTWTQRKLKQMMDIEQGLHNAGWEPQAQEIWKMIWMSNLNL</sequence>
<dbReference type="OrthoDB" id="3259294at2759"/>
<dbReference type="EMBL" id="SDEE01000583">
    <property type="protein sequence ID" value="RXW15199.1"/>
    <property type="molecule type" value="Genomic_DNA"/>
</dbReference>
<keyword evidence="2" id="KW-1185">Reference proteome</keyword>
<gene>
    <name evidence="1" type="ORF">EST38_g10656</name>
</gene>
<dbReference type="AlphaFoldDB" id="A0A4Q2D7J8"/>
<organism evidence="1 2">
    <name type="scientific">Candolleomyces aberdarensis</name>
    <dbReference type="NCBI Taxonomy" id="2316362"/>
    <lineage>
        <taxon>Eukaryota</taxon>
        <taxon>Fungi</taxon>
        <taxon>Dikarya</taxon>
        <taxon>Basidiomycota</taxon>
        <taxon>Agaricomycotina</taxon>
        <taxon>Agaricomycetes</taxon>
        <taxon>Agaricomycetidae</taxon>
        <taxon>Agaricales</taxon>
        <taxon>Agaricineae</taxon>
        <taxon>Psathyrellaceae</taxon>
        <taxon>Candolleomyces</taxon>
    </lineage>
</organism>
<proteinExistence type="predicted"/>
<dbReference type="STRING" id="2316362.A0A4Q2D7J8"/>
<protein>
    <submittedName>
        <fullName evidence="1">Uncharacterized protein</fullName>
    </submittedName>
</protein>
<evidence type="ECO:0000313" key="1">
    <source>
        <dbReference type="EMBL" id="RXW15199.1"/>
    </source>
</evidence>
<accession>A0A4Q2D7J8</accession>
<reference evidence="1 2" key="1">
    <citation type="submission" date="2019-01" db="EMBL/GenBank/DDBJ databases">
        <title>Draft genome sequence of Psathyrella aberdarensis IHI B618.</title>
        <authorList>
            <person name="Buettner E."/>
            <person name="Kellner H."/>
        </authorList>
    </citation>
    <scope>NUCLEOTIDE SEQUENCE [LARGE SCALE GENOMIC DNA]</scope>
    <source>
        <strain evidence="1 2">IHI B618</strain>
    </source>
</reference>
<evidence type="ECO:0000313" key="2">
    <source>
        <dbReference type="Proteomes" id="UP000290288"/>
    </source>
</evidence>